<evidence type="ECO:0000256" key="3">
    <source>
        <dbReference type="ARBA" id="ARBA00022475"/>
    </source>
</evidence>
<keyword evidence="6 8" id="KW-1133">Transmembrane helix</keyword>
<evidence type="ECO:0000256" key="1">
    <source>
        <dbReference type="ARBA" id="ARBA00004651"/>
    </source>
</evidence>
<feature type="compositionally biased region" description="Basic and acidic residues" evidence="9">
    <location>
        <begin position="1"/>
        <end position="10"/>
    </location>
</feature>
<evidence type="ECO:0000256" key="6">
    <source>
        <dbReference type="ARBA" id="ARBA00022989"/>
    </source>
</evidence>
<name>A0A5M3XLL0_9ACTN</name>
<dbReference type="CDD" id="cd06261">
    <property type="entry name" value="TM_PBP2"/>
    <property type="match status" value="1"/>
</dbReference>
<evidence type="ECO:0000313" key="11">
    <source>
        <dbReference type="EMBL" id="GES20043.1"/>
    </source>
</evidence>
<dbReference type="GO" id="GO:0006865">
    <property type="term" value="P:amino acid transport"/>
    <property type="evidence" value="ECO:0007669"/>
    <property type="project" value="UniProtKB-KW"/>
</dbReference>
<dbReference type="InterPro" id="IPR035906">
    <property type="entry name" value="MetI-like_sf"/>
</dbReference>
<feature type="transmembrane region" description="Helical" evidence="8">
    <location>
        <begin position="171"/>
        <end position="190"/>
    </location>
</feature>
<feature type="region of interest" description="Disordered" evidence="9">
    <location>
        <begin position="1"/>
        <end position="24"/>
    </location>
</feature>
<reference evidence="11 12" key="1">
    <citation type="submission" date="2019-10" db="EMBL/GenBank/DDBJ databases">
        <title>Whole genome shotgun sequence of Acrocarpospora pleiomorpha NBRC 16267.</title>
        <authorList>
            <person name="Ichikawa N."/>
            <person name="Kimura A."/>
            <person name="Kitahashi Y."/>
            <person name="Komaki H."/>
            <person name="Oguchi A."/>
        </authorList>
    </citation>
    <scope>NUCLEOTIDE SEQUENCE [LARGE SCALE GENOMIC DNA]</scope>
    <source>
        <strain evidence="11 12">NBRC 16267</strain>
    </source>
</reference>
<evidence type="ECO:0000313" key="12">
    <source>
        <dbReference type="Proteomes" id="UP000377595"/>
    </source>
</evidence>
<dbReference type="InterPro" id="IPR010065">
    <property type="entry name" value="AA_ABC_transptr_permease_3TM"/>
</dbReference>
<evidence type="ECO:0000256" key="2">
    <source>
        <dbReference type="ARBA" id="ARBA00022448"/>
    </source>
</evidence>
<dbReference type="GO" id="GO:0022857">
    <property type="term" value="F:transmembrane transporter activity"/>
    <property type="evidence" value="ECO:0007669"/>
    <property type="project" value="InterPro"/>
</dbReference>
<accession>A0A5M3XLL0</accession>
<feature type="transmembrane region" description="Helical" evidence="8">
    <location>
        <begin position="49"/>
        <end position="66"/>
    </location>
</feature>
<keyword evidence="7 8" id="KW-0472">Membrane</keyword>
<dbReference type="Gene3D" id="1.10.3720.10">
    <property type="entry name" value="MetI-like"/>
    <property type="match status" value="1"/>
</dbReference>
<dbReference type="PANTHER" id="PTHR30614">
    <property type="entry name" value="MEMBRANE COMPONENT OF AMINO ACID ABC TRANSPORTER"/>
    <property type="match status" value="1"/>
</dbReference>
<dbReference type="PROSITE" id="PS50928">
    <property type="entry name" value="ABC_TM1"/>
    <property type="match status" value="1"/>
</dbReference>
<keyword evidence="2 8" id="KW-0813">Transport</keyword>
<dbReference type="AlphaFoldDB" id="A0A5M3XLL0"/>
<feature type="transmembrane region" description="Helical" evidence="8">
    <location>
        <begin position="250"/>
        <end position="267"/>
    </location>
</feature>
<gene>
    <name evidence="11" type="ORF">Aple_029390</name>
</gene>
<dbReference type="PANTHER" id="PTHR30614:SF0">
    <property type="entry name" value="L-CYSTINE TRANSPORT SYSTEM PERMEASE PROTEIN TCYL"/>
    <property type="match status" value="1"/>
</dbReference>
<evidence type="ECO:0000259" key="10">
    <source>
        <dbReference type="PROSITE" id="PS50928"/>
    </source>
</evidence>
<dbReference type="SUPFAM" id="SSF161098">
    <property type="entry name" value="MetI-like"/>
    <property type="match status" value="1"/>
</dbReference>
<feature type="transmembrane region" description="Helical" evidence="8">
    <location>
        <begin position="273"/>
        <end position="298"/>
    </location>
</feature>
<dbReference type="InterPro" id="IPR000515">
    <property type="entry name" value="MetI-like"/>
</dbReference>
<comment type="similarity">
    <text evidence="8">Belongs to the binding-protein-dependent transport system permease family.</text>
</comment>
<dbReference type="Pfam" id="PF00528">
    <property type="entry name" value="BPD_transp_1"/>
    <property type="match status" value="1"/>
</dbReference>
<dbReference type="GO" id="GO:0043190">
    <property type="term" value="C:ATP-binding cassette (ABC) transporter complex"/>
    <property type="evidence" value="ECO:0007669"/>
    <property type="project" value="InterPro"/>
</dbReference>
<organism evidence="11 12">
    <name type="scientific">Acrocarpospora pleiomorpha</name>
    <dbReference type="NCBI Taxonomy" id="90975"/>
    <lineage>
        <taxon>Bacteria</taxon>
        <taxon>Bacillati</taxon>
        <taxon>Actinomycetota</taxon>
        <taxon>Actinomycetes</taxon>
        <taxon>Streptosporangiales</taxon>
        <taxon>Streptosporangiaceae</taxon>
        <taxon>Acrocarpospora</taxon>
    </lineage>
</organism>
<comment type="subcellular location">
    <subcellularLocation>
        <location evidence="1 8">Cell membrane</location>
        <topology evidence="1 8">Multi-pass membrane protein</topology>
    </subcellularLocation>
</comment>
<proteinExistence type="inferred from homology"/>
<comment type="caution">
    <text evidence="11">The sequence shown here is derived from an EMBL/GenBank/DDBJ whole genome shotgun (WGS) entry which is preliminary data.</text>
</comment>
<evidence type="ECO:0000256" key="7">
    <source>
        <dbReference type="ARBA" id="ARBA00023136"/>
    </source>
</evidence>
<evidence type="ECO:0000256" key="4">
    <source>
        <dbReference type="ARBA" id="ARBA00022692"/>
    </source>
</evidence>
<dbReference type="NCBIfam" id="TIGR01726">
    <property type="entry name" value="HEQRo_perm_3TM"/>
    <property type="match status" value="1"/>
</dbReference>
<keyword evidence="3" id="KW-1003">Cell membrane</keyword>
<protein>
    <recommendedName>
        <fullName evidence="10">ABC transmembrane type-1 domain-containing protein</fullName>
    </recommendedName>
</protein>
<feature type="transmembrane region" description="Helical" evidence="8">
    <location>
        <begin position="86"/>
        <end position="112"/>
    </location>
</feature>
<dbReference type="EMBL" id="BLAF01000014">
    <property type="protein sequence ID" value="GES20043.1"/>
    <property type="molecule type" value="Genomic_DNA"/>
</dbReference>
<dbReference type="InterPro" id="IPR043429">
    <property type="entry name" value="ArtM/GltK/GlnP/TcyL/YhdX-like"/>
</dbReference>
<evidence type="ECO:0000256" key="9">
    <source>
        <dbReference type="SAM" id="MobiDB-lite"/>
    </source>
</evidence>
<dbReference type="Proteomes" id="UP000377595">
    <property type="component" value="Unassembled WGS sequence"/>
</dbReference>
<evidence type="ECO:0000256" key="5">
    <source>
        <dbReference type="ARBA" id="ARBA00022970"/>
    </source>
</evidence>
<feature type="transmembrane region" description="Helical" evidence="8">
    <location>
        <begin position="124"/>
        <end position="151"/>
    </location>
</feature>
<sequence length="322" mass="35113">MRPSDPRHGESVSALAEEDPVHSTTSEHGRMVELAGLPIRQRGGHRREIIAVAVLAVLALAVWSVVTNEALQWDIVGRYMLDIRILNGVWVTIGLTAVSMAVGLVLAVIIALMRLSGNWALRQAALLFVWFFRSTPVLVLLIITFNLSLFYPTLTIGIPGGPTLISGETHALISPFWAAVLAFALNEAAYSAEILRSSITAVSTGQWEAGTALGMTRARIYRRVVLPQALRIAIPPLGNDTINMLKGTSLVAFIAVFDLMYTAQSIYQLTYEVVPLLVVVTLWYIVLVTVLSAVQSLLERRLRRRSRKLGNAARVVAGGKPA</sequence>
<keyword evidence="5" id="KW-0029">Amino-acid transport</keyword>
<keyword evidence="4 8" id="KW-0812">Transmembrane</keyword>
<keyword evidence="12" id="KW-1185">Reference proteome</keyword>
<feature type="domain" description="ABC transmembrane type-1" evidence="10">
    <location>
        <begin position="89"/>
        <end position="295"/>
    </location>
</feature>
<evidence type="ECO:0000256" key="8">
    <source>
        <dbReference type="RuleBase" id="RU363032"/>
    </source>
</evidence>